<dbReference type="SMART" id="SM00987">
    <property type="entry name" value="UreE_C"/>
    <property type="match status" value="1"/>
</dbReference>
<evidence type="ECO:0000256" key="5">
    <source>
        <dbReference type="ARBA" id="ARBA00023004"/>
    </source>
</evidence>
<dbReference type="InterPro" id="IPR005122">
    <property type="entry name" value="Uracil-DNA_glycosylase-like"/>
</dbReference>
<dbReference type="InterPro" id="IPR051536">
    <property type="entry name" value="UDG_Type-4/5"/>
</dbReference>
<keyword evidence="10" id="KW-1185">Reference proteome</keyword>
<evidence type="ECO:0000313" key="10">
    <source>
        <dbReference type="Proteomes" id="UP001220395"/>
    </source>
</evidence>
<evidence type="ECO:0000256" key="2">
    <source>
        <dbReference type="ARBA" id="ARBA00022723"/>
    </source>
</evidence>
<protein>
    <submittedName>
        <fullName evidence="9">Uracil-DNA glycosylase family protein</fullName>
    </submittedName>
</protein>
<dbReference type="Pfam" id="PF03167">
    <property type="entry name" value="UDG"/>
    <property type="match status" value="1"/>
</dbReference>
<evidence type="ECO:0000256" key="1">
    <source>
        <dbReference type="ARBA" id="ARBA00022485"/>
    </source>
</evidence>
<keyword evidence="1" id="KW-0004">4Fe-4S</keyword>
<organism evidence="9 10">
    <name type="scientific">Sphingomonas naphthae</name>
    <dbReference type="NCBI Taxonomy" id="1813468"/>
    <lineage>
        <taxon>Bacteria</taxon>
        <taxon>Pseudomonadati</taxon>
        <taxon>Pseudomonadota</taxon>
        <taxon>Alphaproteobacteria</taxon>
        <taxon>Sphingomonadales</taxon>
        <taxon>Sphingomonadaceae</taxon>
        <taxon>Sphingomonas</taxon>
    </lineage>
</organism>
<dbReference type="PANTHER" id="PTHR33693:SF1">
    <property type="entry name" value="TYPE-4 URACIL-DNA GLYCOSYLASE"/>
    <property type="match status" value="1"/>
</dbReference>
<keyword evidence="6" id="KW-0411">Iron-sulfur</keyword>
<keyword evidence="3" id="KW-0227">DNA damage</keyword>
<evidence type="ECO:0000256" key="6">
    <source>
        <dbReference type="ARBA" id="ARBA00023014"/>
    </source>
</evidence>
<keyword evidence="4" id="KW-0378">Hydrolase</keyword>
<sequence length="230" mass="24077">MYSKSVLHSALHWWELAGVDTLVEEDVRDWFAPVRPREPVPAAEAAPAAPAPAALPTDLAAFHEWWTSDTSLPGAPAQRVAPSGDAASGLMLLIDMPDSADAAAGALFSGEAGLLFDRMLAAIGRDRQSAYLASIWPARPAGGIADKAHAARLAEIALHHIALAAPRRLLLLGKGPVEALTGLDVVQARGRLHDIGGVPAVATHLPTPAWRAAAKAAAWADLLLLTEDFA</sequence>
<dbReference type="InterPro" id="IPR036895">
    <property type="entry name" value="Uracil-DNA_glycosylase-like_sf"/>
</dbReference>
<keyword evidence="5" id="KW-0408">Iron</keyword>
<evidence type="ECO:0000313" key="9">
    <source>
        <dbReference type="EMBL" id="WCT74808.1"/>
    </source>
</evidence>
<accession>A0ABY7TNJ0</accession>
<feature type="domain" description="Uracil-DNA glycosylase-like" evidence="8">
    <location>
        <begin position="81"/>
        <end position="223"/>
    </location>
</feature>
<dbReference type="Gene3D" id="3.40.470.10">
    <property type="entry name" value="Uracil-DNA glycosylase-like domain"/>
    <property type="match status" value="1"/>
</dbReference>
<evidence type="ECO:0000256" key="7">
    <source>
        <dbReference type="ARBA" id="ARBA00023204"/>
    </source>
</evidence>
<keyword evidence="7" id="KW-0234">DNA repair</keyword>
<evidence type="ECO:0000256" key="3">
    <source>
        <dbReference type="ARBA" id="ARBA00022763"/>
    </source>
</evidence>
<reference evidence="9 10" key="1">
    <citation type="submission" date="2023-02" db="EMBL/GenBank/DDBJ databases">
        <title>Genome sequence of Sphingomonas naphthae.</title>
        <authorList>
            <person name="Kim S."/>
            <person name="Heo J."/>
            <person name="Kwon S.-W."/>
        </authorList>
    </citation>
    <scope>NUCLEOTIDE SEQUENCE [LARGE SCALE GENOMIC DNA]</scope>
    <source>
        <strain evidence="9 10">KACC 18716</strain>
    </source>
</reference>
<dbReference type="SMART" id="SM00986">
    <property type="entry name" value="UDG"/>
    <property type="match status" value="1"/>
</dbReference>
<dbReference type="RefSeq" id="WP_273690162.1">
    <property type="nucleotide sequence ID" value="NZ_CP117411.1"/>
</dbReference>
<gene>
    <name evidence="9" type="ORF">PQ455_06200</name>
</gene>
<keyword evidence="2" id="KW-0479">Metal-binding</keyword>
<dbReference type="Proteomes" id="UP001220395">
    <property type="component" value="Chromosome"/>
</dbReference>
<dbReference type="PANTHER" id="PTHR33693">
    <property type="entry name" value="TYPE-5 URACIL-DNA GLYCOSYLASE"/>
    <property type="match status" value="1"/>
</dbReference>
<evidence type="ECO:0000259" key="8">
    <source>
        <dbReference type="SMART" id="SM00986"/>
    </source>
</evidence>
<dbReference type="EMBL" id="CP117411">
    <property type="protein sequence ID" value="WCT74808.1"/>
    <property type="molecule type" value="Genomic_DNA"/>
</dbReference>
<proteinExistence type="predicted"/>
<name>A0ABY7TNJ0_9SPHN</name>
<dbReference type="SUPFAM" id="SSF52141">
    <property type="entry name" value="Uracil-DNA glycosylase-like"/>
    <property type="match status" value="1"/>
</dbReference>
<evidence type="ECO:0000256" key="4">
    <source>
        <dbReference type="ARBA" id="ARBA00022801"/>
    </source>
</evidence>